<name>A0A2I0U588_LIMLA</name>
<evidence type="ECO:0000259" key="1">
    <source>
        <dbReference type="PROSITE" id="PS50878"/>
    </source>
</evidence>
<keyword evidence="3" id="KW-1185">Reference proteome</keyword>
<dbReference type="InterPro" id="IPR000477">
    <property type="entry name" value="RT_dom"/>
</dbReference>
<dbReference type="OrthoDB" id="9400475at2759"/>
<sequence length="122" mass="13688">MLDLKNKRISNVKSRWRPVTSSVAQGSILSPILFNIFINDLDDGAERTLSKFADDTKLGGEADIPEGCAAIQKDLNRLEKWVDRNLMKFNKERNNPLHQYMLGAVQMESSLVEKDLGVLAPS</sequence>
<organism evidence="2 3">
    <name type="scientific">Limosa lapponica baueri</name>
    <dbReference type="NCBI Taxonomy" id="1758121"/>
    <lineage>
        <taxon>Eukaryota</taxon>
        <taxon>Metazoa</taxon>
        <taxon>Chordata</taxon>
        <taxon>Craniata</taxon>
        <taxon>Vertebrata</taxon>
        <taxon>Euteleostomi</taxon>
        <taxon>Archelosauria</taxon>
        <taxon>Archosauria</taxon>
        <taxon>Dinosauria</taxon>
        <taxon>Saurischia</taxon>
        <taxon>Theropoda</taxon>
        <taxon>Coelurosauria</taxon>
        <taxon>Aves</taxon>
        <taxon>Neognathae</taxon>
        <taxon>Neoaves</taxon>
        <taxon>Charadriiformes</taxon>
        <taxon>Scolopacidae</taxon>
        <taxon>Limosa</taxon>
    </lineage>
</organism>
<dbReference type="PANTHER" id="PTHR33332">
    <property type="entry name" value="REVERSE TRANSCRIPTASE DOMAIN-CONTAINING PROTEIN"/>
    <property type="match status" value="1"/>
</dbReference>
<dbReference type="Pfam" id="PF00078">
    <property type="entry name" value="RVT_1"/>
    <property type="match status" value="1"/>
</dbReference>
<dbReference type="AlphaFoldDB" id="A0A2I0U588"/>
<reference evidence="3" key="2">
    <citation type="submission" date="2017-12" db="EMBL/GenBank/DDBJ databases">
        <title>Genome sequence of the Bar-tailed Godwit (Limosa lapponica baueri).</title>
        <authorList>
            <person name="Lima N.C.B."/>
            <person name="Parody-Merino A.M."/>
            <person name="Battley P.F."/>
            <person name="Fidler A.E."/>
            <person name="Prosdocimi F."/>
        </authorList>
    </citation>
    <scope>NUCLEOTIDE SEQUENCE [LARGE SCALE GENOMIC DNA]</scope>
</reference>
<dbReference type="EMBL" id="KZ506153">
    <property type="protein sequence ID" value="PKU41171.1"/>
    <property type="molecule type" value="Genomic_DNA"/>
</dbReference>
<protein>
    <submittedName>
        <fullName evidence="2">Rna-directed dna polymerase from mobile element jockey-like</fullName>
    </submittedName>
</protein>
<proteinExistence type="predicted"/>
<gene>
    <name evidence="2" type="ORF">llap_8523</name>
</gene>
<dbReference type="PROSITE" id="PS50878">
    <property type="entry name" value="RT_POL"/>
    <property type="match status" value="1"/>
</dbReference>
<evidence type="ECO:0000313" key="3">
    <source>
        <dbReference type="Proteomes" id="UP000233556"/>
    </source>
</evidence>
<keyword evidence="2" id="KW-0808">Transferase</keyword>
<dbReference type="Proteomes" id="UP000233556">
    <property type="component" value="Unassembled WGS sequence"/>
</dbReference>
<reference evidence="3" key="1">
    <citation type="submission" date="2017-11" db="EMBL/GenBank/DDBJ databases">
        <authorList>
            <person name="Lima N.C."/>
            <person name="Parody-Merino A.M."/>
            <person name="Battley P.F."/>
            <person name="Fidler A.E."/>
            <person name="Prosdocimi F."/>
        </authorList>
    </citation>
    <scope>NUCLEOTIDE SEQUENCE [LARGE SCALE GENOMIC DNA]</scope>
</reference>
<accession>A0A2I0U588</accession>
<feature type="domain" description="Reverse transcriptase" evidence="1">
    <location>
        <begin position="1"/>
        <end position="120"/>
    </location>
</feature>
<keyword evidence="2" id="KW-0695">RNA-directed DNA polymerase</keyword>
<dbReference type="GO" id="GO:0003964">
    <property type="term" value="F:RNA-directed DNA polymerase activity"/>
    <property type="evidence" value="ECO:0007669"/>
    <property type="project" value="UniProtKB-KW"/>
</dbReference>
<keyword evidence="2" id="KW-0548">Nucleotidyltransferase</keyword>
<evidence type="ECO:0000313" key="2">
    <source>
        <dbReference type="EMBL" id="PKU41171.1"/>
    </source>
</evidence>